<feature type="domain" description="AMP-dependent synthetase/ligase" evidence="1">
    <location>
        <begin position="15"/>
        <end position="392"/>
    </location>
</feature>
<dbReference type="Gene3D" id="3.40.50.12780">
    <property type="entry name" value="N-terminal domain of ligase-like"/>
    <property type="match status" value="1"/>
</dbReference>
<dbReference type="Pfam" id="PF00501">
    <property type="entry name" value="AMP-binding"/>
    <property type="match status" value="1"/>
</dbReference>
<dbReference type="GO" id="GO:0005737">
    <property type="term" value="C:cytoplasm"/>
    <property type="evidence" value="ECO:0007669"/>
    <property type="project" value="TreeGrafter"/>
</dbReference>
<dbReference type="InterPro" id="IPR045851">
    <property type="entry name" value="AMP-bd_C_sf"/>
</dbReference>
<dbReference type="NCBIfam" id="TIGR01733">
    <property type="entry name" value="AA-adenyl-dom"/>
    <property type="match status" value="1"/>
</dbReference>
<reference evidence="3" key="1">
    <citation type="submission" date="2015-07" db="EMBL/GenBank/DDBJ databases">
        <authorList>
            <person name="Ju K.-S."/>
            <person name="Doroghazi J.R."/>
            <person name="Metcalf W.W."/>
        </authorList>
    </citation>
    <scope>NUCLEOTIDE SEQUENCE [LARGE SCALE GENOMIC DNA]</scope>
    <source>
        <strain evidence="3">NRRL ISP-5002</strain>
    </source>
</reference>
<dbReference type="GO" id="GO:0043041">
    <property type="term" value="P:amino acid activation for nonribosomal peptide biosynthetic process"/>
    <property type="evidence" value="ECO:0007669"/>
    <property type="project" value="TreeGrafter"/>
</dbReference>
<sequence>MAAAPGRRLGAGLLHHATARPDGIALTIGPREYSYEEVAHTARRWASLLVEAAGPRPRRVGVLASRSEAAYLGVAAALFAGAAFVPLNRNLPVRRTRTMLEQSDVDALIVDEASLPQLPALLRGLPRRPAVLLPDSLRVDIPGLVDGPDLGDGPVLDAADLAAAAPLEQLPGAGPDDPAYVLFTSGSTGEPKGVPVTHANVRSFLDTNQDRYRLTPDDRLTQIGDQTFDLSVFDLFMAWDNGARVCAVDPSEVLAPFSYLERNGITVWFSVPSVAAALRKRGVLTPGSMPTLRWSLFCGEALPRATAEAWQAAAPASTVENLYGPTELTIACTVYRWDPRTSPAQCVHDNLPIGQPYPGLQTLIVDEDLMPVADGATGELCVAGPQTTPGYWRAPELTAERFFAREGRTYYRTGDLVRRQHGQLVCIGRNDQQVKVEGYRIELGEIEAALRRSGAVEAVCLMWPDPATITAVMSGVTDPAAVADASADSLPPYMVPASVHALETLPVNANGKVDRTALRRWLDDRAARPQRVER</sequence>
<name>A0A0N0XPR6_9ACTN</name>
<dbReference type="GO" id="GO:0044550">
    <property type="term" value="P:secondary metabolite biosynthetic process"/>
    <property type="evidence" value="ECO:0007669"/>
    <property type="project" value="TreeGrafter"/>
</dbReference>
<dbReference type="PROSITE" id="PS00455">
    <property type="entry name" value="AMP_BINDING"/>
    <property type="match status" value="1"/>
</dbReference>
<proteinExistence type="predicted"/>
<organism evidence="2 3">
    <name type="scientific">Streptomyces chattanoogensis</name>
    <dbReference type="NCBI Taxonomy" id="66876"/>
    <lineage>
        <taxon>Bacteria</taxon>
        <taxon>Bacillati</taxon>
        <taxon>Actinomycetota</taxon>
        <taxon>Actinomycetes</taxon>
        <taxon>Kitasatosporales</taxon>
        <taxon>Streptomycetaceae</taxon>
        <taxon>Streptomyces</taxon>
    </lineage>
</organism>
<dbReference type="RefSeq" id="WP_053928241.1">
    <property type="nucleotide sequence ID" value="NZ_LGKG01000207.1"/>
</dbReference>
<protein>
    <recommendedName>
        <fullName evidence="1">AMP-dependent synthetase/ligase domain-containing protein</fullName>
    </recommendedName>
</protein>
<accession>A0A0N0XPR6</accession>
<gene>
    <name evidence="2" type="ORF">ADL29_39320</name>
</gene>
<dbReference type="PANTHER" id="PTHR45527:SF1">
    <property type="entry name" value="FATTY ACID SYNTHASE"/>
    <property type="match status" value="1"/>
</dbReference>
<dbReference type="EMBL" id="LGKG01000207">
    <property type="protein sequence ID" value="KPC58486.1"/>
    <property type="molecule type" value="Genomic_DNA"/>
</dbReference>
<dbReference type="InterPro" id="IPR000873">
    <property type="entry name" value="AMP-dep_synth/lig_dom"/>
</dbReference>
<comment type="caution">
    <text evidence="2">The sequence shown here is derived from an EMBL/GenBank/DDBJ whole genome shotgun (WGS) entry which is preliminary data.</text>
</comment>
<keyword evidence="3" id="KW-1185">Reference proteome</keyword>
<dbReference type="GO" id="GO:0031177">
    <property type="term" value="F:phosphopantetheine binding"/>
    <property type="evidence" value="ECO:0007669"/>
    <property type="project" value="TreeGrafter"/>
</dbReference>
<evidence type="ECO:0000313" key="3">
    <source>
        <dbReference type="Proteomes" id="UP000037982"/>
    </source>
</evidence>
<evidence type="ECO:0000259" key="1">
    <source>
        <dbReference type="Pfam" id="PF00501"/>
    </source>
</evidence>
<dbReference type="SUPFAM" id="SSF56801">
    <property type="entry name" value="Acetyl-CoA synthetase-like"/>
    <property type="match status" value="1"/>
</dbReference>
<dbReference type="AlphaFoldDB" id="A0A0N0XPR6"/>
<dbReference type="PATRIC" id="fig|66876.3.peg.8631"/>
<dbReference type="Proteomes" id="UP000037982">
    <property type="component" value="Unassembled WGS sequence"/>
</dbReference>
<dbReference type="InterPro" id="IPR020845">
    <property type="entry name" value="AMP-binding_CS"/>
</dbReference>
<dbReference type="Gene3D" id="3.30.300.30">
    <property type="match status" value="1"/>
</dbReference>
<dbReference type="InterPro" id="IPR042099">
    <property type="entry name" value="ANL_N_sf"/>
</dbReference>
<evidence type="ECO:0000313" key="2">
    <source>
        <dbReference type="EMBL" id="KPC58486.1"/>
    </source>
</evidence>
<dbReference type="InterPro" id="IPR010071">
    <property type="entry name" value="AA_adenyl_dom"/>
</dbReference>
<dbReference type="PANTHER" id="PTHR45527">
    <property type="entry name" value="NONRIBOSOMAL PEPTIDE SYNTHETASE"/>
    <property type="match status" value="1"/>
</dbReference>